<evidence type="ECO:0000313" key="3">
    <source>
        <dbReference type="EMBL" id="MBR8828253.1"/>
    </source>
</evidence>
<dbReference type="Proteomes" id="UP000767446">
    <property type="component" value="Unassembled WGS sequence"/>
</dbReference>
<name>A0A941JPZ1_9CHRO</name>
<feature type="transmembrane region" description="Helical" evidence="1">
    <location>
        <begin position="124"/>
        <end position="144"/>
    </location>
</feature>
<feature type="transmembrane region" description="Helical" evidence="1">
    <location>
        <begin position="73"/>
        <end position="92"/>
    </location>
</feature>
<dbReference type="EMBL" id="JADQBC010000062">
    <property type="protein sequence ID" value="MBR8828253.1"/>
    <property type="molecule type" value="Genomic_DNA"/>
</dbReference>
<keyword evidence="1" id="KW-0812">Transmembrane</keyword>
<evidence type="ECO:0000313" key="4">
    <source>
        <dbReference type="Proteomes" id="UP000767446"/>
    </source>
</evidence>
<feature type="domain" description="Heparan-alpha-glucosaminide N-acetyltransferase catalytic" evidence="2">
    <location>
        <begin position="8"/>
        <end position="206"/>
    </location>
</feature>
<feature type="transmembrane region" description="Helical" evidence="1">
    <location>
        <begin position="303"/>
        <end position="324"/>
    </location>
</feature>
<feature type="transmembrane region" description="Helical" evidence="1">
    <location>
        <begin position="268"/>
        <end position="291"/>
    </location>
</feature>
<evidence type="ECO:0000256" key="1">
    <source>
        <dbReference type="SAM" id="Phobius"/>
    </source>
</evidence>
<feature type="transmembrane region" description="Helical" evidence="1">
    <location>
        <begin position="98"/>
        <end position="117"/>
    </location>
</feature>
<feature type="transmembrane region" description="Helical" evidence="1">
    <location>
        <begin position="208"/>
        <end position="227"/>
    </location>
</feature>
<dbReference type="InterPro" id="IPR012429">
    <property type="entry name" value="HGSNAT_cat"/>
</dbReference>
<accession>A0A941JPZ1</accession>
<sequence length="344" mass="39207">MEKQVLVRDKSIDILRGLAIVFMVMGNLEPILASPHPFWLRLYGSFAAPLFIITAGMMVAITSNKPGRNLKYYLVRGGLIILIGALIDIFAWGLIPFVTIDVLYLIGLAIPLSYLISKLKNIQLLLIITLIFGLTVCFQSWLGYGAYPEAETDLNEINTVNLDTMKMAGKHWLIDGWFPIFPWLGLAFFGAFIGRIKSNLFSSKNIKYYGWLLMAIALPLWFAYPGALYEREGYSELFYPPSLGFILFSLGLFLSLLYFFARTQSWRGYILLTVLGEASLFMYIFHSLVLAWFVSKIWEDTRIISLLIIYFVLVSLMVLLGFIIKNIKAKYQLDSFLLRFILGS</sequence>
<feature type="transmembrane region" description="Helical" evidence="1">
    <location>
        <begin position="38"/>
        <end position="61"/>
    </location>
</feature>
<keyword evidence="1" id="KW-0472">Membrane</keyword>
<feature type="transmembrane region" description="Helical" evidence="1">
    <location>
        <begin position="239"/>
        <end position="261"/>
    </location>
</feature>
<feature type="transmembrane region" description="Helical" evidence="1">
    <location>
        <begin position="12"/>
        <end position="32"/>
    </location>
</feature>
<feature type="transmembrane region" description="Helical" evidence="1">
    <location>
        <begin position="176"/>
        <end position="196"/>
    </location>
</feature>
<protein>
    <submittedName>
        <fullName evidence="3">DUF1624 domain-containing protein</fullName>
    </submittedName>
</protein>
<gene>
    <name evidence="3" type="ORF">DSM107014_10220</name>
</gene>
<evidence type="ECO:0000259" key="2">
    <source>
        <dbReference type="Pfam" id="PF07786"/>
    </source>
</evidence>
<dbReference type="AlphaFoldDB" id="A0A941JPZ1"/>
<comment type="caution">
    <text evidence="3">The sequence shown here is derived from an EMBL/GenBank/DDBJ whole genome shotgun (WGS) entry which is preliminary data.</text>
</comment>
<keyword evidence="1" id="KW-1133">Transmembrane helix</keyword>
<reference evidence="3" key="1">
    <citation type="submission" date="2021-02" db="EMBL/GenBank/DDBJ databases">
        <title>Metagenome analyses of Stigonema ocellatum DSM 106950, Chlorogloea purpurea SAG 13.99 and Gomphosphaeria aponina DSM 107014.</title>
        <authorList>
            <person name="Marter P."/>
            <person name="Huang S."/>
        </authorList>
    </citation>
    <scope>NUCLEOTIDE SEQUENCE</scope>
    <source>
        <strain evidence="3">JP213</strain>
    </source>
</reference>
<proteinExistence type="predicted"/>
<dbReference type="Pfam" id="PF07786">
    <property type="entry name" value="HGSNAT_cat"/>
    <property type="match status" value="1"/>
</dbReference>
<organism evidence="3 4">
    <name type="scientific">Gomphosphaeria aponina SAG 52.96 = DSM 107014</name>
    <dbReference type="NCBI Taxonomy" id="1521640"/>
    <lineage>
        <taxon>Bacteria</taxon>
        <taxon>Bacillati</taxon>
        <taxon>Cyanobacteriota</taxon>
        <taxon>Cyanophyceae</taxon>
        <taxon>Oscillatoriophycideae</taxon>
        <taxon>Chroococcales</taxon>
        <taxon>Gomphosphaeriaceae</taxon>
        <taxon>Gomphosphaeria</taxon>
    </lineage>
</organism>